<dbReference type="PANTHER" id="PTHR11806:SF0">
    <property type="entry name" value="PROTEIN MTO1 HOMOLOG, MITOCHONDRIAL"/>
    <property type="match status" value="1"/>
</dbReference>
<comment type="function">
    <text evidence="10">NAD-binding protein involved in the addition of a carboxymethylaminomethyl (cmnm) group at the wobble position (U34) of certain tRNAs, forming tRNA-cmnm(5)s(2)U34.</text>
</comment>
<dbReference type="InterPro" id="IPR036188">
    <property type="entry name" value="FAD/NAD-bd_sf"/>
</dbReference>
<dbReference type="SUPFAM" id="SSF51905">
    <property type="entry name" value="FAD/NAD(P)-binding domain"/>
    <property type="match status" value="1"/>
</dbReference>
<feature type="binding site" evidence="10">
    <location>
        <begin position="275"/>
        <end position="289"/>
    </location>
    <ligand>
        <name>NAD(+)</name>
        <dbReference type="ChEBI" id="CHEBI:57540"/>
    </ligand>
</feature>
<organism evidence="13 14">
    <name type="scientific">Yanshouia hominis</name>
    <dbReference type="NCBI Taxonomy" id="2763673"/>
    <lineage>
        <taxon>Bacteria</taxon>
        <taxon>Bacillati</taxon>
        <taxon>Bacillota</taxon>
        <taxon>Clostridia</taxon>
        <taxon>Eubacteriales</taxon>
        <taxon>Oscillospiraceae</taxon>
        <taxon>Yanshouia</taxon>
    </lineage>
</organism>
<dbReference type="RefSeq" id="WP_262400380.1">
    <property type="nucleotide sequence ID" value="NZ_JACRTB010000017.1"/>
</dbReference>
<dbReference type="InterPro" id="IPR049312">
    <property type="entry name" value="GIDA_C_N"/>
</dbReference>
<keyword evidence="7 10" id="KW-0520">NAD</keyword>
<dbReference type="EMBL" id="JACRTB010000017">
    <property type="protein sequence ID" value="MBC8576905.1"/>
    <property type="molecule type" value="Genomic_DNA"/>
</dbReference>
<evidence type="ECO:0000256" key="9">
    <source>
        <dbReference type="ARBA" id="ARBA00031800"/>
    </source>
</evidence>
<comment type="caution">
    <text evidence="13">The sequence shown here is derived from an EMBL/GenBank/DDBJ whole genome shotgun (WGS) entry which is preliminary data.</text>
</comment>
<evidence type="ECO:0000256" key="4">
    <source>
        <dbReference type="ARBA" id="ARBA00022630"/>
    </source>
</evidence>
<comment type="subunit">
    <text evidence="8 10">Homodimer. Heterotetramer of two MnmE and two MnmG subunits.</text>
</comment>
<name>A0ABR7NKH7_9FIRM</name>
<keyword evidence="5 10" id="KW-0819">tRNA processing</keyword>
<reference evidence="13 14" key="1">
    <citation type="submission" date="2020-08" db="EMBL/GenBank/DDBJ databases">
        <title>Genome public.</title>
        <authorList>
            <person name="Liu C."/>
            <person name="Sun Q."/>
        </authorList>
    </citation>
    <scope>NUCLEOTIDE SEQUENCE [LARGE SCALE GENOMIC DNA]</scope>
    <source>
        <strain evidence="13 14">BX1</strain>
    </source>
</reference>
<feature type="domain" description="tRNA uridine 5-carboxymethylaminomethyl modification enzyme C-terminal subdomain" evidence="12">
    <location>
        <begin position="547"/>
        <end position="617"/>
    </location>
</feature>
<evidence type="ECO:0000256" key="1">
    <source>
        <dbReference type="ARBA" id="ARBA00001974"/>
    </source>
</evidence>
<dbReference type="Pfam" id="PF13932">
    <property type="entry name" value="SAM_GIDA_C"/>
    <property type="match status" value="1"/>
</dbReference>
<feature type="binding site" evidence="10">
    <location>
        <begin position="15"/>
        <end position="20"/>
    </location>
    <ligand>
        <name>FAD</name>
        <dbReference type="ChEBI" id="CHEBI:57692"/>
    </ligand>
</feature>
<proteinExistence type="inferred from homology"/>
<dbReference type="InterPro" id="IPR004416">
    <property type="entry name" value="MnmG"/>
</dbReference>
<dbReference type="InterPro" id="IPR020595">
    <property type="entry name" value="MnmG-rel_CS"/>
</dbReference>
<dbReference type="Gene3D" id="1.10.150.570">
    <property type="entry name" value="GidA associated domain, C-terminal subdomain"/>
    <property type="match status" value="1"/>
</dbReference>
<evidence type="ECO:0000256" key="3">
    <source>
        <dbReference type="ARBA" id="ARBA00020461"/>
    </source>
</evidence>
<keyword evidence="10" id="KW-0963">Cytoplasm</keyword>
<comment type="subcellular location">
    <subcellularLocation>
        <location evidence="10">Cytoplasm</location>
    </subcellularLocation>
</comment>
<evidence type="ECO:0000256" key="7">
    <source>
        <dbReference type="ARBA" id="ARBA00023027"/>
    </source>
</evidence>
<evidence type="ECO:0000256" key="8">
    <source>
        <dbReference type="ARBA" id="ARBA00025948"/>
    </source>
</evidence>
<dbReference type="InterPro" id="IPR047001">
    <property type="entry name" value="MnmG_C_subdom"/>
</dbReference>
<dbReference type="SMART" id="SM01228">
    <property type="entry name" value="GIDA_assoc_3"/>
    <property type="match status" value="1"/>
</dbReference>
<dbReference type="PROSITE" id="PS01281">
    <property type="entry name" value="GIDA_2"/>
    <property type="match status" value="1"/>
</dbReference>
<dbReference type="Pfam" id="PF21680">
    <property type="entry name" value="GIDA_C_1st"/>
    <property type="match status" value="1"/>
</dbReference>
<dbReference type="InterPro" id="IPR040131">
    <property type="entry name" value="MnmG_N"/>
</dbReference>
<accession>A0ABR7NKH7</accession>
<dbReference type="InterPro" id="IPR002218">
    <property type="entry name" value="MnmG-rel"/>
</dbReference>
<feature type="region of interest" description="Disordered" evidence="11">
    <location>
        <begin position="623"/>
        <end position="651"/>
    </location>
</feature>
<dbReference type="HAMAP" id="MF_00129">
    <property type="entry name" value="MnmG_GidA"/>
    <property type="match status" value="1"/>
</dbReference>
<evidence type="ECO:0000256" key="6">
    <source>
        <dbReference type="ARBA" id="ARBA00022827"/>
    </source>
</evidence>
<keyword evidence="4 10" id="KW-0285">Flavoprotein</keyword>
<evidence type="ECO:0000313" key="14">
    <source>
        <dbReference type="Proteomes" id="UP000658131"/>
    </source>
</evidence>
<dbReference type="InterPro" id="IPR026904">
    <property type="entry name" value="MnmG_C"/>
</dbReference>
<keyword evidence="14" id="KW-1185">Reference proteome</keyword>
<dbReference type="NCBIfam" id="TIGR00136">
    <property type="entry name" value="mnmG_gidA"/>
    <property type="match status" value="1"/>
</dbReference>
<gene>
    <name evidence="10 13" type="primary">mnmG</name>
    <name evidence="10" type="synonym">gidA</name>
    <name evidence="13" type="ORF">H8717_10880</name>
</gene>
<evidence type="ECO:0000313" key="13">
    <source>
        <dbReference type="EMBL" id="MBC8576905.1"/>
    </source>
</evidence>
<comment type="cofactor">
    <cofactor evidence="1 10">
        <name>FAD</name>
        <dbReference type="ChEBI" id="CHEBI:57692"/>
    </cofactor>
</comment>
<dbReference type="Pfam" id="PF01134">
    <property type="entry name" value="GIDA"/>
    <property type="match status" value="1"/>
</dbReference>
<evidence type="ECO:0000259" key="12">
    <source>
        <dbReference type="SMART" id="SM01228"/>
    </source>
</evidence>
<dbReference type="PROSITE" id="PS01280">
    <property type="entry name" value="GIDA_1"/>
    <property type="match status" value="1"/>
</dbReference>
<comment type="similarity">
    <text evidence="2 10">Belongs to the MnmG family.</text>
</comment>
<dbReference type="Gene3D" id="3.50.50.60">
    <property type="entry name" value="FAD/NAD(P)-binding domain"/>
    <property type="match status" value="2"/>
</dbReference>
<keyword evidence="6 10" id="KW-0274">FAD</keyword>
<protein>
    <recommendedName>
        <fullName evidence="3 10">tRNA uridine 5-carboxymethylaminomethyl modification enzyme MnmG</fullName>
    </recommendedName>
    <alternativeName>
        <fullName evidence="9 10">Glucose-inhibited division protein A</fullName>
    </alternativeName>
</protein>
<dbReference type="PRINTS" id="PR00411">
    <property type="entry name" value="PNDRDTASEI"/>
</dbReference>
<dbReference type="Proteomes" id="UP000658131">
    <property type="component" value="Unassembled WGS sequence"/>
</dbReference>
<comment type="caution">
    <text evidence="10">Lacks conserved residue(s) required for the propagation of feature annotation.</text>
</comment>
<sequence length="651" mass="71397">MITFIAKEYDIAVIGAGHAGCEAALAAARLGKRTALFTISLDSVANMPCNPSIGGTAKGHIVREIDALGGEMGRAADATMLQSRMLNRGKGPAVHSLRVQSDRVRYHEWMKRTVERCPGLDLIQAEVVEIRVREGRVCSAVTALGAEYPCKAAILATGTYLKGKVFIGEFSQESGPDGCHPANPLGDCLKALGLPMRRFKTGTPARVNRRSIDFSRLEVQPGDERIIPFSADTDEGSLRNKMVCHIAYTNERTHEIIRANLHRSPLFAGVIEGTGPRYCPSIEDKVVRFADKRRHQLFIEPMGESTDEMYLQGMSSSLPFEVQLLFYHSIEGLEKVEVMRPAYAIEYDCIDPLALFPSLETKQVGGLFGAGQFNGTSGYEEAAAQGLVAGINASRLLDGLAPLILARDESYIGTLIDDLTTRGASEPYRMMTSRSEYRLLLRQDNAESRLTPHGREMGLIGDGRWKRFLEREEQKHREIERLKTSSVSPSAGLNALLEERGTAPLATGIRLAELLRRPQVDYQALAPFDSGRPALPRAVADAVETEIKYAGYIEKQKAQAAEMRRLRGMSLEKLDFSAIAGLRIEAREKLAKIRPQSLGAAANISGVSPADLSVLMLELSRRRRAGAESSARQEKSPLPAPSGKKQAEPER</sequence>
<evidence type="ECO:0000256" key="10">
    <source>
        <dbReference type="HAMAP-Rule" id="MF_00129"/>
    </source>
</evidence>
<dbReference type="InterPro" id="IPR044920">
    <property type="entry name" value="MnmG_C_subdom_sf"/>
</dbReference>
<evidence type="ECO:0000256" key="2">
    <source>
        <dbReference type="ARBA" id="ARBA00007653"/>
    </source>
</evidence>
<dbReference type="PANTHER" id="PTHR11806">
    <property type="entry name" value="GLUCOSE INHIBITED DIVISION PROTEIN A"/>
    <property type="match status" value="1"/>
</dbReference>
<evidence type="ECO:0000256" key="5">
    <source>
        <dbReference type="ARBA" id="ARBA00022694"/>
    </source>
</evidence>
<dbReference type="Gene3D" id="1.10.10.1800">
    <property type="entry name" value="tRNA uridine 5-carboxymethylaminomethyl modification enzyme MnmG/GidA"/>
    <property type="match status" value="1"/>
</dbReference>
<evidence type="ECO:0000256" key="11">
    <source>
        <dbReference type="SAM" id="MobiDB-lite"/>
    </source>
</evidence>